<dbReference type="WBParaSite" id="HNAJ_0000658501-mRNA-1">
    <property type="protein sequence ID" value="HNAJ_0000658501-mRNA-1"/>
    <property type="gene ID" value="HNAJ_0000658501"/>
</dbReference>
<dbReference type="Proteomes" id="UP000278807">
    <property type="component" value="Unassembled WGS sequence"/>
</dbReference>
<keyword evidence="2" id="KW-1185">Reference proteome</keyword>
<accession>A0A0R3THP4</accession>
<organism evidence="3">
    <name type="scientific">Rodentolepis nana</name>
    <name type="common">Dwarf tapeworm</name>
    <name type="synonym">Hymenolepis nana</name>
    <dbReference type="NCBI Taxonomy" id="102285"/>
    <lineage>
        <taxon>Eukaryota</taxon>
        <taxon>Metazoa</taxon>
        <taxon>Spiralia</taxon>
        <taxon>Lophotrochozoa</taxon>
        <taxon>Platyhelminthes</taxon>
        <taxon>Cestoda</taxon>
        <taxon>Eucestoda</taxon>
        <taxon>Cyclophyllidea</taxon>
        <taxon>Hymenolepididae</taxon>
        <taxon>Rodentolepis</taxon>
    </lineage>
</organism>
<proteinExistence type="predicted"/>
<dbReference type="OrthoDB" id="10471363at2759"/>
<evidence type="ECO:0000313" key="2">
    <source>
        <dbReference type="Proteomes" id="UP000278807"/>
    </source>
</evidence>
<gene>
    <name evidence="1" type="ORF">HNAJ_LOCUS6580</name>
</gene>
<protein>
    <submittedName>
        <fullName evidence="3">Rho-GAP domain-containing protein</fullName>
    </submittedName>
</protein>
<reference evidence="1 2" key="2">
    <citation type="submission" date="2018-11" db="EMBL/GenBank/DDBJ databases">
        <authorList>
            <consortium name="Pathogen Informatics"/>
        </authorList>
    </citation>
    <scope>NUCLEOTIDE SEQUENCE [LARGE SCALE GENOMIC DNA]</scope>
</reference>
<evidence type="ECO:0000313" key="3">
    <source>
        <dbReference type="WBParaSite" id="HNAJ_0000658501-mRNA-1"/>
    </source>
</evidence>
<name>A0A0R3THP4_RODNA</name>
<sequence>MGVERHSTGSDFEPLAEVCCRLVLHDEEEVEEAEGNYISPVLQHTQQISAQQTTTTGNEQVNFSVHSVLRNLPQVWRQNRDEKEVNFQYTDT</sequence>
<reference evidence="3" key="1">
    <citation type="submission" date="2017-02" db="UniProtKB">
        <authorList>
            <consortium name="WormBaseParasite"/>
        </authorList>
    </citation>
    <scope>IDENTIFICATION</scope>
</reference>
<evidence type="ECO:0000313" key="1">
    <source>
        <dbReference type="EMBL" id="VDO02440.1"/>
    </source>
</evidence>
<dbReference type="AlphaFoldDB" id="A0A0R3THP4"/>
<dbReference type="EMBL" id="UZAE01007496">
    <property type="protein sequence ID" value="VDO02440.1"/>
    <property type="molecule type" value="Genomic_DNA"/>
</dbReference>